<evidence type="ECO:0000313" key="17">
    <source>
        <dbReference type="EMBL" id="KAK6187494.1"/>
    </source>
</evidence>
<dbReference type="Gene3D" id="3.40.50.620">
    <property type="entry name" value="HUPs"/>
    <property type="match status" value="1"/>
</dbReference>
<dbReference type="GO" id="GO:0006950">
    <property type="term" value="P:response to stress"/>
    <property type="evidence" value="ECO:0007669"/>
    <property type="project" value="UniProtKB-ARBA"/>
</dbReference>
<dbReference type="EC" id="6.1.1.1" evidence="15"/>
<gene>
    <name evidence="17" type="ORF">SNE40_005506</name>
</gene>
<dbReference type="PANTHER" id="PTHR11586">
    <property type="entry name" value="TRNA-AMINOACYLATION COFACTOR ARC1 FAMILY MEMBER"/>
    <property type="match status" value="1"/>
</dbReference>
<evidence type="ECO:0000256" key="3">
    <source>
        <dbReference type="ARBA" id="ARBA00005594"/>
    </source>
</evidence>
<dbReference type="NCBIfam" id="TIGR00234">
    <property type="entry name" value="tyrS"/>
    <property type="match status" value="1"/>
</dbReference>
<dbReference type="PROSITE" id="PS50886">
    <property type="entry name" value="TRBD"/>
    <property type="match status" value="1"/>
</dbReference>
<dbReference type="Pfam" id="PF01588">
    <property type="entry name" value="tRNA_bind"/>
    <property type="match status" value="1"/>
</dbReference>
<name>A0AAN8K372_PATCE</name>
<dbReference type="AlphaFoldDB" id="A0AAN8K372"/>
<dbReference type="InterPro" id="IPR002305">
    <property type="entry name" value="aa-tRNA-synth_Ic"/>
</dbReference>
<sequence>MADQKLNLITRNLQEVIGEDRLKTLLSERDVKLYWGTATTGKPHVAYFVPMTKIADFLKAGCKVTILFADLHAYLDNMKAPWELLEKRAQYYQKVIQSMLRTLGVPLDKLKFVKGTDYQLSREYTLDVYKLSSLVTEHDARKAGAEVVKQASTSLLSGLLYPGLQALDEEYLDVDAQFGGVDQRKIFVYAEKYLPMLGYKKRIHLMNPMVPGLTEAGKMSASDEDSKIDILDSPESVKRKLKKAFCEPGNIERNGILSFCKYVLFPVNNELGIERKEEYGGNVTFKNYDDLEKAFEKQDVHPGDLKLSVQKALNKLLEPIRKDFEKPELKTLIAQAYPPPPKKGAALEEIVPSRLDLRVGKIISVEKHPDADSLFVETVDLGEEEPRTVVSGLAGLYPMEKLLDRVAVFMCNLKPVKMRGVMSLAMLMCASTPEAVEPLEPPSGSCPGERVYFEGHEEGQPDEKLNPKKKIWEKLQPDLFVSNSLVAQWQECNMMTKLGNVTCPTLKKAPIK</sequence>
<dbReference type="FunFam" id="1.10.240.10:FF:000004">
    <property type="entry name" value="Tyrosine--tRNA ligase"/>
    <property type="match status" value="1"/>
</dbReference>
<dbReference type="GO" id="GO:0005634">
    <property type="term" value="C:nucleus"/>
    <property type="evidence" value="ECO:0007669"/>
    <property type="project" value="UniProtKB-SubCell"/>
</dbReference>
<evidence type="ECO:0000256" key="9">
    <source>
        <dbReference type="ARBA" id="ARBA00022884"/>
    </source>
</evidence>
<dbReference type="InterPro" id="IPR012340">
    <property type="entry name" value="NA-bd_OB-fold"/>
</dbReference>
<evidence type="ECO:0000256" key="7">
    <source>
        <dbReference type="ARBA" id="ARBA00022741"/>
    </source>
</evidence>
<dbReference type="EMBL" id="JAZGQO010000004">
    <property type="protein sequence ID" value="KAK6187494.1"/>
    <property type="molecule type" value="Genomic_DNA"/>
</dbReference>
<proteinExistence type="inferred from homology"/>
<evidence type="ECO:0000256" key="10">
    <source>
        <dbReference type="ARBA" id="ARBA00022917"/>
    </source>
</evidence>
<comment type="caution">
    <text evidence="17">The sequence shown here is derived from an EMBL/GenBank/DDBJ whole genome shotgun (WGS) entry which is preliminary data.</text>
</comment>
<evidence type="ECO:0000256" key="12">
    <source>
        <dbReference type="ARBA" id="ARBA00023242"/>
    </source>
</evidence>
<comment type="catalytic activity">
    <reaction evidence="13">
        <text>tRNA(Tyr) + L-tyrosine + ATP = L-tyrosyl-tRNA(Tyr) + AMP + diphosphate + H(+)</text>
        <dbReference type="Rhea" id="RHEA:10220"/>
        <dbReference type="Rhea" id="RHEA-COMP:9706"/>
        <dbReference type="Rhea" id="RHEA-COMP:9707"/>
        <dbReference type="ChEBI" id="CHEBI:15378"/>
        <dbReference type="ChEBI" id="CHEBI:30616"/>
        <dbReference type="ChEBI" id="CHEBI:33019"/>
        <dbReference type="ChEBI" id="CHEBI:58315"/>
        <dbReference type="ChEBI" id="CHEBI:78442"/>
        <dbReference type="ChEBI" id="CHEBI:78536"/>
        <dbReference type="ChEBI" id="CHEBI:456215"/>
        <dbReference type="EC" id="6.1.1.1"/>
    </reaction>
    <physiologicalReaction direction="left-to-right" evidence="13">
        <dbReference type="Rhea" id="RHEA:10221"/>
    </physiologicalReaction>
</comment>
<dbReference type="InterPro" id="IPR051270">
    <property type="entry name" value="Tyrosine-tRNA_ligase_regulator"/>
</dbReference>
<evidence type="ECO:0000313" key="18">
    <source>
        <dbReference type="Proteomes" id="UP001347796"/>
    </source>
</evidence>
<evidence type="ECO:0000256" key="11">
    <source>
        <dbReference type="ARBA" id="ARBA00023146"/>
    </source>
</evidence>
<protein>
    <recommendedName>
        <fullName evidence="15">Tyrosine--tRNA ligase</fullName>
        <ecNumber evidence="15">6.1.1.1</ecNumber>
    </recommendedName>
    <alternativeName>
        <fullName evidence="15">Tyrosyl-tRNA synthetase</fullName>
    </alternativeName>
</protein>
<evidence type="ECO:0000256" key="4">
    <source>
        <dbReference type="ARBA" id="ARBA00022490"/>
    </source>
</evidence>
<dbReference type="FunFam" id="3.40.50.620:FF:000040">
    <property type="entry name" value="Tyrosine--tRNA ligase"/>
    <property type="match status" value="1"/>
</dbReference>
<comment type="subcellular location">
    <subcellularLocation>
        <location evidence="2">Cytoplasm</location>
    </subcellularLocation>
    <subcellularLocation>
        <location evidence="1">Nucleus</location>
    </subcellularLocation>
</comment>
<comment type="similarity">
    <text evidence="3 15">Belongs to the class-I aminoacyl-tRNA synthetase family.</text>
</comment>
<dbReference type="Pfam" id="PF00579">
    <property type="entry name" value="tRNA-synt_1b"/>
    <property type="match status" value="1"/>
</dbReference>
<evidence type="ECO:0000256" key="5">
    <source>
        <dbReference type="ARBA" id="ARBA00022555"/>
    </source>
</evidence>
<dbReference type="GO" id="GO:0006437">
    <property type="term" value="P:tyrosyl-tRNA aminoacylation"/>
    <property type="evidence" value="ECO:0007669"/>
    <property type="project" value="InterPro"/>
</dbReference>
<dbReference type="Gene3D" id="1.10.240.10">
    <property type="entry name" value="Tyrosyl-Transfer RNA Synthetase"/>
    <property type="match status" value="1"/>
</dbReference>
<evidence type="ECO:0000256" key="13">
    <source>
        <dbReference type="ARBA" id="ARBA00048400"/>
    </source>
</evidence>
<evidence type="ECO:0000256" key="2">
    <source>
        <dbReference type="ARBA" id="ARBA00004496"/>
    </source>
</evidence>
<dbReference type="GO" id="GO:0004831">
    <property type="term" value="F:tyrosine-tRNA ligase activity"/>
    <property type="evidence" value="ECO:0007669"/>
    <property type="project" value="UniProtKB-EC"/>
</dbReference>
<keyword evidence="11 15" id="KW-0030">Aminoacyl-tRNA synthetase</keyword>
<reference evidence="17 18" key="1">
    <citation type="submission" date="2024-01" db="EMBL/GenBank/DDBJ databases">
        <title>The genome of the rayed Mediterranean limpet Patella caerulea (Linnaeus, 1758).</title>
        <authorList>
            <person name="Anh-Thu Weber A."/>
            <person name="Halstead-Nussloch G."/>
        </authorList>
    </citation>
    <scope>NUCLEOTIDE SEQUENCE [LARGE SCALE GENOMIC DNA]</scope>
    <source>
        <strain evidence="17">AATW-2023a</strain>
        <tissue evidence="17">Whole specimen</tissue>
    </source>
</reference>
<dbReference type="InterPro" id="IPR014729">
    <property type="entry name" value="Rossmann-like_a/b/a_fold"/>
</dbReference>
<evidence type="ECO:0000256" key="1">
    <source>
        <dbReference type="ARBA" id="ARBA00004123"/>
    </source>
</evidence>
<keyword evidence="9 14" id="KW-0694">RNA-binding</keyword>
<dbReference type="InterPro" id="IPR002547">
    <property type="entry name" value="tRNA-bd_dom"/>
</dbReference>
<keyword evidence="5 14" id="KW-0820">tRNA-binding</keyword>
<keyword evidence="10 15" id="KW-0648">Protein biosynthesis</keyword>
<evidence type="ECO:0000256" key="14">
    <source>
        <dbReference type="PROSITE-ProRule" id="PRU00209"/>
    </source>
</evidence>
<dbReference type="InterPro" id="IPR002307">
    <property type="entry name" value="Tyr-tRNA-ligase"/>
</dbReference>
<dbReference type="PANTHER" id="PTHR11586:SF43">
    <property type="entry name" value="TYROSINE--TRNA LIGASE, CYTOPLASMIC"/>
    <property type="match status" value="1"/>
</dbReference>
<evidence type="ECO:0000256" key="15">
    <source>
        <dbReference type="RuleBase" id="RU361234"/>
    </source>
</evidence>
<accession>A0AAN8K372</accession>
<evidence type="ECO:0000256" key="8">
    <source>
        <dbReference type="ARBA" id="ARBA00022840"/>
    </source>
</evidence>
<keyword evidence="8 15" id="KW-0067">ATP-binding</keyword>
<dbReference type="Gene3D" id="2.40.50.140">
    <property type="entry name" value="Nucleic acid-binding proteins"/>
    <property type="match status" value="1"/>
</dbReference>
<dbReference type="GO" id="GO:0005524">
    <property type="term" value="F:ATP binding"/>
    <property type="evidence" value="ECO:0007669"/>
    <property type="project" value="UniProtKB-KW"/>
</dbReference>
<dbReference type="GO" id="GO:0000049">
    <property type="term" value="F:tRNA binding"/>
    <property type="evidence" value="ECO:0007669"/>
    <property type="project" value="UniProtKB-UniRule"/>
</dbReference>
<keyword evidence="7 15" id="KW-0547">Nucleotide-binding</keyword>
<dbReference type="PRINTS" id="PR01040">
    <property type="entry name" value="TRNASYNTHTYR"/>
</dbReference>
<keyword evidence="6 15" id="KW-0436">Ligase</keyword>
<dbReference type="CDD" id="cd02799">
    <property type="entry name" value="tRNA_bind_EMAP-II_like"/>
    <property type="match status" value="1"/>
</dbReference>
<dbReference type="NCBIfam" id="NF006330">
    <property type="entry name" value="PRK08560.1"/>
    <property type="match status" value="1"/>
</dbReference>
<organism evidence="17 18">
    <name type="scientific">Patella caerulea</name>
    <name type="common">Rayed Mediterranean limpet</name>
    <dbReference type="NCBI Taxonomy" id="87958"/>
    <lineage>
        <taxon>Eukaryota</taxon>
        <taxon>Metazoa</taxon>
        <taxon>Spiralia</taxon>
        <taxon>Lophotrochozoa</taxon>
        <taxon>Mollusca</taxon>
        <taxon>Gastropoda</taxon>
        <taxon>Patellogastropoda</taxon>
        <taxon>Patelloidea</taxon>
        <taxon>Patellidae</taxon>
        <taxon>Patella</taxon>
    </lineage>
</organism>
<dbReference type="CDD" id="cd00805">
    <property type="entry name" value="TyrRS_core"/>
    <property type="match status" value="1"/>
</dbReference>
<evidence type="ECO:0000256" key="6">
    <source>
        <dbReference type="ARBA" id="ARBA00022598"/>
    </source>
</evidence>
<feature type="domain" description="TRNA-binding" evidence="16">
    <location>
        <begin position="351"/>
        <end position="452"/>
    </location>
</feature>
<evidence type="ECO:0000259" key="16">
    <source>
        <dbReference type="PROSITE" id="PS50886"/>
    </source>
</evidence>
<dbReference type="FunFam" id="2.40.50.140:FF:000047">
    <property type="entry name" value="tyrosine--tRNA ligase, cytoplasmic isoform X2"/>
    <property type="match status" value="1"/>
</dbReference>
<dbReference type="SUPFAM" id="SSF50249">
    <property type="entry name" value="Nucleic acid-binding proteins"/>
    <property type="match status" value="1"/>
</dbReference>
<dbReference type="SUPFAM" id="SSF52374">
    <property type="entry name" value="Nucleotidylyl transferase"/>
    <property type="match status" value="1"/>
</dbReference>
<dbReference type="GO" id="GO:0005737">
    <property type="term" value="C:cytoplasm"/>
    <property type="evidence" value="ECO:0007669"/>
    <property type="project" value="UniProtKB-SubCell"/>
</dbReference>
<keyword evidence="18" id="KW-1185">Reference proteome</keyword>
<keyword evidence="4" id="KW-0963">Cytoplasm</keyword>
<dbReference type="Proteomes" id="UP001347796">
    <property type="component" value="Unassembled WGS sequence"/>
</dbReference>
<keyword evidence="12" id="KW-0539">Nucleus</keyword>